<dbReference type="Proteomes" id="UP000262607">
    <property type="component" value="Chromosome"/>
</dbReference>
<gene>
    <name evidence="4 7" type="primary">rplL</name>
    <name evidence="7" type="ORF">CPU2_434</name>
</gene>
<organism evidence="7 8">
    <name type="scientific">Blattabacterium punctulatus CPU2</name>
    <dbReference type="NCBI Taxonomy" id="1457032"/>
    <lineage>
        <taxon>Bacteria</taxon>
        <taxon>Pseudomonadati</taxon>
        <taxon>Bacteroidota</taxon>
        <taxon>Flavobacteriia</taxon>
        <taxon>Flavobacteriales</taxon>
        <taxon>Blattabacteriaceae</taxon>
        <taxon>Blattabacterium</taxon>
    </lineage>
</organism>
<comment type="subunit">
    <text evidence="4">Homodimer. Part of the ribosomal stalk of the 50S ribosomal subunit. Forms a multimeric L10(L12)X complex, where L10 forms an elongated spine to which 2 to 4 L12 dimers bind in a sequential fashion. Binds GTP-bound translation factors.</text>
</comment>
<keyword evidence="3 4" id="KW-0687">Ribonucleoprotein</keyword>
<dbReference type="GO" id="GO:0022625">
    <property type="term" value="C:cytosolic large ribosomal subunit"/>
    <property type="evidence" value="ECO:0007669"/>
    <property type="project" value="TreeGrafter"/>
</dbReference>
<dbReference type="EMBL" id="AP014610">
    <property type="protein sequence ID" value="BBA17925.1"/>
    <property type="molecule type" value="Genomic_DNA"/>
</dbReference>
<feature type="domain" description="Large ribosomal subunit protein bL12 oligomerization" evidence="6">
    <location>
        <begin position="2"/>
        <end position="31"/>
    </location>
</feature>
<dbReference type="PANTHER" id="PTHR45987:SF4">
    <property type="entry name" value="LARGE RIBOSOMAL SUBUNIT PROTEIN BL12M"/>
    <property type="match status" value="1"/>
</dbReference>
<keyword evidence="2 4" id="KW-0689">Ribosomal protein</keyword>
<proteinExistence type="inferred from homology"/>
<evidence type="ECO:0000256" key="2">
    <source>
        <dbReference type="ARBA" id="ARBA00022980"/>
    </source>
</evidence>
<evidence type="ECO:0000256" key="3">
    <source>
        <dbReference type="ARBA" id="ARBA00023274"/>
    </source>
</evidence>
<comment type="similarity">
    <text evidence="1 4">Belongs to the bacterial ribosomal protein bL12 family.</text>
</comment>
<dbReference type="HAMAP" id="MF_00368">
    <property type="entry name" value="Ribosomal_bL12"/>
    <property type="match status" value="1"/>
</dbReference>
<dbReference type="InterPro" id="IPR000206">
    <property type="entry name" value="Ribosomal_bL12"/>
</dbReference>
<evidence type="ECO:0000256" key="4">
    <source>
        <dbReference type="HAMAP-Rule" id="MF_00368"/>
    </source>
</evidence>
<dbReference type="Pfam" id="PF16320">
    <property type="entry name" value="Ribosomal_L12_N"/>
    <property type="match status" value="1"/>
</dbReference>
<dbReference type="InterPro" id="IPR008932">
    <property type="entry name" value="Ribosomal_bL12_oligo"/>
</dbReference>
<accession>A0AAD1CM00</accession>
<dbReference type="SUPFAM" id="SSF54736">
    <property type="entry name" value="ClpS-like"/>
    <property type="match status" value="1"/>
</dbReference>
<evidence type="ECO:0000259" key="5">
    <source>
        <dbReference type="Pfam" id="PF00542"/>
    </source>
</evidence>
<dbReference type="GeneID" id="66556634"/>
<protein>
    <recommendedName>
        <fullName evidence="4">Large ribosomal subunit protein bL12</fullName>
    </recommendedName>
</protein>
<reference evidence="7 8" key="1">
    <citation type="submission" date="2014-06" db="EMBL/GenBank/DDBJ databases">
        <title>Genome sequence of the intracellular symbiont Blattabacterium cuenoti, strain CPU2 from the wood feeding cockroach Cryptocercus punctulatus.</title>
        <authorList>
            <person name="Kinjo Y."/>
            <person name="Ohkuma M."/>
            <person name="Tokuda G."/>
        </authorList>
    </citation>
    <scope>NUCLEOTIDE SEQUENCE [LARGE SCALE GENOMIC DNA]</scope>
    <source>
        <strain evidence="7 8">CPU2</strain>
    </source>
</reference>
<dbReference type="InterPro" id="IPR036235">
    <property type="entry name" value="Ribosomal_bL12_oligo_N_sf"/>
</dbReference>
<dbReference type="GO" id="GO:0003729">
    <property type="term" value="F:mRNA binding"/>
    <property type="evidence" value="ECO:0007669"/>
    <property type="project" value="TreeGrafter"/>
</dbReference>
<dbReference type="Pfam" id="PF00542">
    <property type="entry name" value="Ribosomal_L12"/>
    <property type="match status" value="1"/>
</dbReference>
<dbReference type="Gene3D" id="3.30.1390.10">
    <property type="match status" value="1"/>
</dbReference>
<name>A0AAD1CM00_9FLAO</name>
<dbReference type="NCBIfam" id="TIGR00855">
    <property type="entry name" value="L12"/>
    <property type="match status" value="1"/>
</dbReference>
<evidence type="ECO:0000313" key="7">
    <source>
        <dbReference type="EMBL" id="BBA17925.1"/>
    </source>
</evidence>
<evidence type="ECO:0000256" key="1">
    <source>
        <dbReference type="ARBA" id="ARBA00007197"/>
    </source>
</evidence>
<dbReference type="Gene3D" id="1.20.5.710">
    <property type="entry name" value="Single helix bin"/>
    <property type="match status" value="1"/>
</dbReference>
<comment type="function">
    <text evidence="4">Forms part of the ribosomal stalk which helps the ribosome interact with GTP-bound translation factors. Is thus essential for accurate translation.</text>
</comment>
<dbReference type="GO" id="GO:0003735">
    <property type="term" value="F:structural constituent of ribosome"/>
    <property type="evidence" value="ECO:0007669"/>
    <property type="project" value="InterPro"/>
</dbReference>
<dbReference type="PANTHER" id="PTHR45987">
    <property type="entry name" value="39S RIBOSOMAL PROTEIN L12"/>
    <property type="match status" value="1"/>
</dbReference>
<sequence>MIEKLAEKLVNLTVKEVNELATFLKKKYGIEPSNPFLGTSMDIPKNKEKDSEKEEKNIFNLILKSPGNSKLSVVKLVKEITGKGLKESKELVDNVPNILQESIDKKEAENLKKRLEDIGAEVELK</sequence>
<dbReference type="RefSeq" id="WP_110548605.1">
    <property type="nucleotide sequence ID" value="NZ_AP014610.1"/>
</dbReference>
<dbReference type="InterPro" id="IPR013823">
    <property type="entry name" value="Ribosomal_bL12_C"/>
</dbReference>
<feature type="domain" description="Large ribosomal subunit protein bL12 C-terminal" evidence="5">
    <location>
        <begin position="59"/>
        <end position="125"/>
    </location>
</feature>
<dbReference type="InterPro" id="IPR014719">
    <property type="entry name" value="Ribosomal_bL12_C/ClpS-like"/>
</dbReference>
<dbReference type="SUPFAM" id="SSF48300">
    <property type="entry name" value="Ribosomal protein L7/12, oligomerisation (N-terminal) domain"/>
    <property type="match status" value="1"/>
</dbReference>
<dbReference type="FunFam" id="3.30.1390.10:FF:000001">
    <property type="entry name" value="50S ribosomal protein L7/L12"/>
    <property type="match status" value="1"/>
</dbReference>
<evidence type="ECO:0000313" key="8">
    <source>
        <dbReference type="Proteomes" id="UP000262607"/>
    </source>
</evidence>
<dbReference type="CDD" id="cd00387">
    <property type="entry name" value="Ribosomal_L7_L12"/>
    <property type="match status" value="1"/>
</dbReference>
<dbReference type="AlphaFoldDB" id="A0AAD1CM00"/>
<dbReference type="GO" id="GO:0006412">
    <property type="term" value="P:translation"/>
    <property type="evidence" value="ECO:0007669"/>
    <property type="project" value="UniProtKB-UniRule"/>
</dbReference>
<evidence type="ECO:0000259" key="6">
    <source>
        <dbReference type="Pfam" id="PF16320"/>
    </source>
</evidence>